<dbReference type="SMART" id="SM00386">
    <property type="entry name" value="HAT"/>
    <property type="match status" value="6"/>
</dbReference>
<dbReference type="InterPro" id="IPR035979">
    <property type="entry name" value="RBD_domain_sf"/>
</dbReference>
<protein>
    <recommendedName>
        <fullName evidence="8">RRM domain-containing protein</fullName>
    </recommendedName>
</protein>
<organism evidence="9 10">
    <name type="scientific">Apatococcus fuscideae</name>
    <dbReference type="NCBI Taxonomy" id="2026836"/>
    <lineage>
        <taxon>Eukaryota</taxon>
        <taxon>Viridiplantae</taxon>
        <taxon>Chlorophyta</taxon>
        <taxon>core chlorophytes</taxon>
        <taxon>Trebouxiophyceae</taxon>
        <taxon>Chlorellales</taxon>
        <taxon>Chlorellaceae</taxon>
        <taxon>Apatococcus</taxon>
    </lineage>
</organism>
<feature type="domain" description="RRM" evidence="8">
    <location>
        <begin position="662"/>
        <end position="739"/>
    </location>
</feature>
<feature type="compositionally biased region" description="Acidic residues" evidence="7">
    <location>
        <begin position="1"/>
        <end position="18"/>
    </location>
</feature>
<dbReference type="SUPFAM" id="SSF54928">
    <property type="entry name" value="RNA-binding domain, RBD"/>
    <property type="match status" value="1"/>
</dbReference>
<feature type="region of interest" description="Disordered" evidence="7">
    <location>
        <begin position="1"/>
        <end position="20"/>
    </location>
</feature>
<dbReference type="Proteomes" id="UP001485043">
    <property type="component" value="Unassembled WGS sequence"/>
</dbReference>
<dbReference type="Pfam" id="PF00076">
    <property type="entry name" value="RRM_1"/>
    <property type="match status" value="1"/>
</dbReference>
<feature type="region of interest" description="Disordered" evidence="7">
    <location>
        <begin position="738"/>
        <end position="856"/>
    </location>
</feature>
<dbReference type="SMART" id="SM00360">
    <property type="entry name" value="RRM"/>
    <property type="match status" value="1"/>
</dbReference>
<feature type="compositionally biased region" description="Basic and acidic residues" evidence="7">
    <location>
        <begin position="534"/>
        <end position="559"/>
    </location>
</feature>
<keyword evidence="10" id="KW-1185">Reference proteome</keyword>
<evidence type="ECO:0000256" key="1">
    <source>
        <dbReference type="ARBA" id="ARBA00004123"/>
    </source>
</evidence>
<evidence type="ECO:0000256" key="4">
    <source>
        <dbReference type="ARBA" id="ARBA00023187"/>
    </source>
</evidence>
<comment type="subcellular location">
    <subcellularLocation>
        <location evidence="1">Nucleus</location>
    </subcellularLocation>
</comment>
<name>A0AAW1TH83_9CHLO</name>
<dbReference type="Gene3D" id="1.25.40.10">
    <property type="entry name" value="Tetratricopeptide repeat domain"/>
    <property type="match status" value="2"/>
</dbReference>
<accession>A0AAW1TH83</accession>
<sequence length="886" mass="96373">MASEDDSDSSDSDFEEVQMSEKDMSALLSLEQQLQSNPSSYDTHLQYIELLRSARLATKLRTARTAMQDKFPLTEALWLDWLNDESAAGSDWEYMQGLFNKATQDYLSVSIWENYLRSLIGSLQDQESLADGHIQAFDELAEEAITTAGLHPSEGHRIWTTIREYAEAELKEQPENADLQEKLKQLLHRQLQVPLLTGPETLMAYKTRSGSEPPPTIKAGYDKAQAVAAARKDLETAVAAGKPADMDLLASYMAYVKLEQAQGDPARVQLAYERAVAVFPVTHFLWIQYAKYMEQHLARLPRLVHAVYRRALRNCPWVGALWAGALRAAERLGSPESDQQSLYNEALQAGMQSQEDYMEVVMARVDAKRRQAEGPDGMGALREAFAAAEGLMQSYFPGYLDPGLRITAYRADCELRLGKDIEAARSVWEAAMKTPASRSVEAWAGYIAMEIQQGNVRETRSLYKRCHAKQLQDGGQLSLCQAWQRFEREHGSPEEHFEACLKTEPILAKAAAEADAQLAAAAAEAAARAPKPQLSKEEMAAKRREHDPNFSKAKFDKRAPATAAPNSVKPSEPDHKRKSADDAAVNMDVDGSPADADSVPASKKQKTVGTALPSQQATAPLTKPDTTADLLTPSQMEVDDEPPTTTPAGAAPATTQGAETVYTAFIKHLKETVDEAAVRKIFEACGEIKSLKIGREPETNRSRGFAFVDFATEEALQRAVAMDRLEVEGKHLLIAVSRGQGRGGSRGRGRGPLPGGAAGPGRGAGGAAPGRGQPQQQQGFPPGEGPGAEMGRGQGGRGRGGREGRGRGREGRGPPGRGGPMPGRRGLSYQAEADESHARRAQQQVDLEGSSQPATMFKPRAVAGVTKAEVPISNSDFRQMLMGGKK</sequence>
<feature type="region of interest" description="Disordered" evidence="7">
    <location>
        <begin position="523"/>
        <end position="628"/>
    </location>
</feature>
<comment type="caution">
    <text evidence="9">The sequence shown here is derived from an EMBL/GenBank/DDBJ whole genome shotgun (WGS) entry which is preliminary data.</text>
</comment>
<dbReference type="PROSITE" id="PS50102">
    <property type="entry name" value="RRM"/>
    <property type="match status" value="1"/>
</dbReference>
<evidence type="ECO:0000256" key="7">
    <source>
        <dbReference type="SAM" id="MobiDB-lite"/>
    </source>
</evidence>
<dbReference type="InterPro" id="IPR003107">
    <property type="entry name" value="HAT"/>
</dbReference>
<dbReference type="GO" id="GO:0008380">
    <property type="term" value="P:RNA splicing"/>
    <property type="evidence" value="ECO:0007669"/>
    <property type="project" value="UniProtKB-KW"/>
</dbReference>
<reference evidence="9 10" key="1">
    <citation type="journal article" date="2024" name="Nat. Commun.">
        <title>Phylogenomics reveals the evolutionary origins of lichenization in chlorophyte algae.</title>
        <authorList>
            <person name="Puginier C."/>
            <person name="Libourel C."/>
            <person name="Otte J."/>
            <person name="Skaloud P."/>
            <person name="Haon M."/>
            <person name="Grisel S."/>
            <person name="Petersen M."/>
            <person name="Berrin J.G."/>
            <person name="Delaux P.M."/>
            <person name="Dal Grande F."/>
            <person name="Keller J."/>
        </authorList>
    </citation>
    <scope>NUCLEOTIDE SEQUENCE [LARGE SCALE GENOMIC DNA]</scope>
    <source>
        <strain evidence="9 10">SAG 2523</strain>
    </source>
</reference>
<dbReference type="PANTHER" id="PTHR17204:SF25">
    <property type="entry name" value="RRM DOMAIN-CONTAINING PROTEIN"/>
    <property type="match status" value="1"/>
</dbReference>
<evidence type="ECO:0000259" key="8">
    <source>
        <dbReference type="PROSITE" id="PS50102"/>
    </source>
</evidence>
<feature type="compositionally biased region" description="Polar residues" evidence="7">
    <location>
        <begin position="841"/>
        <end position="854"/>
    </location>
</feature>
<dbReference type="SUPFAM" id="SSF48452">
    <property type="entry name" value="TPR-like"/>
    <property type="match status" value="1"/>
</dbReference>
<feature type="compositionally biased region" description="Low complexity" evidence="7">
    <location>
        <begin position="770"/>
        <end position="784"/>
    </location>
</feature>
<dbReference type="AlphaFoldDB" id="A0AAW1TH83"/>
<keyword evidence="3" id="KW-0677">Repeat</keyword>
<evidence type="ECO:0000313" key="10">
    <source>
        <dbReference type="Proteomes" id="UP001485043"/>
    </source>
</evidence>
<dbReference type="Pfam" id="PF23241">
    <property type="entry name" value="HAT_PRP39_C"/>
    <property type="match status" value="1"/>
</dbReference>
<keyword evidence="5" id="KW-0539">Nucleus</keyword>
<evidence type="ECO:0000256" key="3">
    <source>
        <dbReference type="ARBA" id="ARBA00022737"/>
    </source>
</evidence>
<dbReference type="PANTHER" id="PTHR17204">
    <property type="entry name" value="PRE-MRNA PROCESSING PROTEIN PRP39-RELATED"/>
    <property type="match status" value="1"/>
</dbReference>
<keyword evidence="4" id="KW-0508">mRNA splicing</keyword>
<dbReference type="Pfam" id="PF23240">
    <property type="entry name" value="HAT_PRP39_N"/>
    <property type="match status" value="1"/>
</dbReference>
<proteinExistence type="predicted"/>
<dbReference type="GO" id="GO:0003723">
    <property type="term" value="F:RNA binding"/>
    <property type="evidence" value="ECO:0007669"/>
    <property type="project" value="UniProtKB-UniRule"/>
</dbReference>
<dbReference type="InterPro" id="IPR000504">
    <property type="entry name" value="RRM_dom"/>
</dbReference>
<evidence type="ECO:0000313" key="9">
    <source>
        <dbReference type="EMBL" id="KAK9868297.1"/>
    </source>
</evidence>
<gene>
    <name evidence="9" type="ORF">WJX84_009257</name>
</gene>
<evidence type="ECO:0000256" key="5">
    <source>
        <dbReference type="ARBA" id="ARBA00023242"/>
    </source>
</evidence>
<dbReference type="Gene3D" id="3.30.70.330">
    <property type="match status" value="1"/>
</dbReference>
<keyword evidence="2" id="KW-0507">mRNA processing</keyword>
<feature type="compositionally biased region" description="Basic and acidic residues" evidence="7">
    <location>
        <begin position="800"/>
        <end position="812"/>
    </location>
</feature>
<dbReference type="EMBL" id="JALJOV010000036">
    <property type="protein sequence ID" value="KAK9868297.1"/>
    <property type="molecule type" value="Genomic_DNA"/>
</dbReference>
<dbReference type="GO" id="GO:0005634">
    <property type="term" value="C:nucleus"/>
    <property type="evidence" value="ECO:0007669"/>
    <property type="project" value="UniProtKB-SubCell"/>
</dbReference>
<dbReference type="InterPro" id="IPR012677">
    <property type="entry name" value="Nucleotide-bd_a/b_plait_sf"/>
</dbReference>
<feature type="compositionally biased region" description="Basic and acidic residues" evidence="7">
    <location>
        <begin position="571"/>
        <end position="581"/>
    </location>
</feature>
<evidence type="ECO:0000256" key="2">
    <source>
        <dbReference type="ARBA" id="ARBA00022664"/>
    </source>
</evidence>
<evidence type="ECO:0000256" key="6">
    <source>
        <dbReference type="PROSITE-ProRule" id="PRU00176"/>
    </source>
</evidence>
<keyword evidence="6" id="KW-0694">RNA-binding</keyword>
<feature type="compositionally biased region" description="Gly residues" evidence="7">
    <location>
        <begin position="740"/>
        <end position="769"/>
    </location>
</feature>
<dbReference type="InterPro" id="IPR011990">
    <property type="entry name" value="TPR-like_helical_dom_sf"/>
</dbReference>
<dbReference type="InterPro" id="IPR059164">
    <property type="entry name" value="HAT_PRP39_C"/>
</dbReference>
<dbReference type="GO" id="GO:0006397">
    <property type="term" value="P:mRNA processing"/>
    <property type="evidence" value="ECO:0007669"/>
    <property type="project" value="UniProtKB-KW"/>
</dbReference>
<feature type="compositionally biased region" description="Gly residues" evidence="7">
    <location>
        <begin position="785"/>
        <end position="798"/>
    </location>
</feature>